<dbReference type="Gene3D" id="3.40.50.2000">
    <property type="entry name" value="Glycogen Phosphorylase B"/>
    <property type="match status" value="1"/>
</dbReference>
<reference evidence="2 3" key="1">
    <citation type="journal article" date="2023" name="bioRxiv">
        <title>Genome report: Whole genome sequence and annotation of Penstemon davidsonii.</title>
        <authorList>
            <person name="Ostevik K.L."/>
            <person name="Alabady M."/>
            <person name="Zhang M."/>
            <person name="Rausher M.D."/>
        </authorList>
    </citation>
    <scope>NUCLEOTIDE SEQUENCE [LARGE SCALE GENOMIC DNA]</scope>
    <source>
        <strain evidence="2">DNT005</strain>
        <tissue evidence="2">Whole leaf</tissue>
    </source>
</reference>
<gene>
    <name evidence="2" type="ORF">RD792_016958</name>
</gene>
<evidence type="ECO:0000256" key="1">
    <source>
        <dbReference type="ARBA" id="ARBA00022676"/>
    </source>
</evidence>
<dbReference type="PANTHER" id="PTHR48046">
    <property type="entry name" value="UDP-GLYCOSYLTRANSFERASE 72E1"/>
    <property type="match status" value="1"/>
</dbReference>
<sequence length="142" mass="15551">MDISSKDLHVAILSSPGMGHLIPVLVLANRLAASHKIKVTVLLVTTGVAQPESNLLKLPLDQSLVELIELPPVDISHLVGPSTQVVTQLCIMRPCLYFTPPSPPWTAALTPSLSTTSGRKRFRSRQSSTWRNMFMFLAPLSR</sequence>
<accession>A0ABR0CLJ1</accession>
<protein>
    <submittedName>
        <fullName evidence="2">Uncharacterized protein</fullName>
    </submittedName>
</protein>
<organism evidence="2 3">
    <name type="scientific">Penstemon davidsonii</name>
    <dbReference type="NCBI Taxonomy" id="160366"/>
    <lineage>
        <taxon>Eukaryota</taxon>
        <taxon>Viridiplantae</taxon>
        <taxon>Streptophyta</taxon>
        <taxon>Embryophyta</taxon>
        <taxon>Tracheophyta</taxon>
        <taxon>Spermatophyta</taxon>
        <taxon>Magnoliopsida</taxon>
        <taxon>eudicotyledons</taxon>
        <taxon>Gunneridae</taxon>
        <taxon>Pentapetalae</taxon>
        <taxon>asterids</taxon>
        <taxon>lamiids</taxon>
        <taxon>Lamiales</taxon>
        <taxon>Plantaginaceae</taxon>
        <taxon>Cheloneae</taxon>
        <taxon>Penstemon</taxon>
    </lineage>
</organism>
<proteinExistence type="predicted"/>
<keyword evidence="3" id="KW-1185">Reference proteome</keyword>
<comment type="caution">
    <text evidence="2">The sequence shown here is derived from an EMBL/GenBank/DDBJ whole genome shotgun (WGS) entry which is preliminary data.</text>
</comment>
<evidence type="ECO:0000313" key="2">
    <source>
        <dbReference type="EMBL" id="KAK4477707.1"/>
    </source>
</evidence>
<evidence type="ECO:0000313" key="3">
    <source>
        <dbReference type="Proteomes" id="UP001291926"/>
    </source>
</evidence>
<dbReference type="Proteomes" id="UP001291926">
    <property type="component" value="Unassembled WGS sequence"/>
</dbReference>
<dbReference type="EMBL" id="JAYDYQ010002688">
    <property type="protein sequence ID" value="KAK4477707.1"/>
    <property type="molecule type" value="Genomic_DNA"/>
</dbReference>
<keyword evidence="1" id="KW-0328">Glycosyltransferase</keyword>
<name>A0ABR0CLJ1_9LAMI</name>
<keyword evidence="1" id="KW-0808">Transferase</keyword>
<dbReference type="SUPFAM" id="SSF53756">
    <property type="entry name" value="UDP-Glycosyltransferase/glycogen phosphorylase"/>
    <property type="match status" value="1"/>
</dbReference>
<dbReference type="PANTHER" id="PTHR48046:SF1">
    <property type="entry name" value="GLYCOSYLTRANSFERASE-RELATED"/>
    <property type="match status" value="1"/>
</dbReference>